<name>A0A0L6W1V7_9FIRM</name>
<accession>A0A0L6W1V7</accession>
<dbReference type="RefSeq" id="WP_052218207.1">
    <property type="nucleotide sequence ID" value="NZ_LGTE01000013.1"/>
</dbReference>
<dbReference type="EMBL" id="LGTE01000013">
    <property type="protein sequence ID" value="KNZ69383.1"/>
    <property type="molecule type" value="Genomic_DNA"/>
</dbReference>
<dbReference type="Pfam" id="PF10050">
    <property type="entry name" value="DUF2284"/>
    <property type="match status" value="1"/>
</dbReference>
<dbReference type="AlphaFoldDB" id="A0A0L6W1V7"/>
<sequence length="183" mass="20612">MPAEALAKLLRENNDDPRITIIPFDISKIKVEERVRLKCMIPPCPNYGRNKFCPPNLPDINFIRDALAQYKGGVLVVLTIPYNDDAMAEVRKFKPQNELMRLIGNFEKTAWAHINHLAFGLTVGGCKLCDECPPPGEPCRRPLEAHPGITGFGIDITTLARELGVKIEWPVRENLNFMGMIFV</sequence>
<proteinExistence type="predicted"/>
<dbReference type="Proteomes" id="UP000037175">
    <property type="component" value="Unassembled WGS sequence"/>
</dbReference>
<evidence type="ECO:0008006" key="3">
    <source>
        <dbReference type="Google" id="ProtNLM"/>
    </source>
</evidence>
<dbReference type="InterPro" id="IPR019271">
    <property type="entry name" value="DUF2284_metal-binding"/>
</dbReference>
<comment type="caution">
    <text evidence="1">The sequence shown here is derived from an EMBL/GenBank/DDBJ whole genome shotgun (WGS) entry which is preliminary data.</text>
</comment>
<protein>
    <recommendedName>
        <fullName evidence="3">Metal-binding protein</fullName>
    </recommendedName>
</protein>
<keyword evidence="2" id="KW-1185">Reference proteome</keyword>
<reference evidence="2" key="1">
    <citation type="submission" date="2015-07" db="EMBL/GenBank/DDBJ databases">
        <title>Complete Genome of Thermincola ferriacetica strain Z-0001T.</title>
        <authorList>
            <person name="Lusk B."/>
            <person name="Badalamenti J.P."/>
            <person name="Parameswaran P."/>
            <person name="Bond D.R."/>
            <person name="Torres C.I."/>
        </authorList>
    </citation>
    <scope>NUCLEOTIDE SEQUENCE [LARGE SCALE GENOMIC DNA]</scope>
    <source>
        <strain evidence="2">Z-0001</strain>
    </source>
</reference>
<evidence type="ECO:0000313" key="2">
    <source>
        <dbReference type="Proteomes" id="UP000037175"/>
    </source>
</evidence>
<organism evidence="1 2">
    <name type="scientific">Thermincola ferriacetica</name>
    <dbReference type="NCBI Taxonomy" id="281456"/>
    <lineage>
        <taxon>Bacteria</taxon>
        <taxon>Bacillati</taxon>
        <taxon>Bacillota</taxon>
        <taxon>Clostridia</taxon>
        <taxon>Eubacteriales</taxon>
        <taxon>Thermincolaceae</taxon>
        <taxon>Thermincola</taxon>
    </lineage>
</organism>
<evidence type="ECO:0000313" key="1">
    <source>
        <dbReference type="EMBL" id="KNZ69383.1"/>
    </source>
</evidence>
<gene>
    <name evidence="1" type="ORF">Tfer_2021</name>
</gene>